<dbReference type="EMBL" id="JAZHXJ010001677">
    <property type="protein sequence ID" value="KAL1844488.1"/>
    <property type="molecule type" value="Genomic_DNA"/>
</dbReference>
<feature type="region of interest" description="Disordered" evidence="1">
    <location>
        <begin position="62"/>
        <end position="106"/>
    </location>
</feature>
<proteinExistence type="predicted"/>
<evidence type="ECO:0000313" key="2">
    <source>
        <dbReference type="EMBL" id="KAL1844488.1"/>
    </source>
</evidence>
<reference evidence="2 3" key="1">
    <citation type="journal article" date="2024" name="Commun. Biol.">
        <title>Comparative genomic analysis of thermophilic fungi reveals convergent evolutionary adaptations and gene losses.</title>
        <authorList>
            <person name="Steindorff A.S."/>
            <person name="Aguilar-Pontes M.V."/>
            <person name="Robinson A.J."/>
            <person name="Andreopoulos B."/>
            <person name="LaButti K."/>
            <person name="Kuo A."/>
            <person name="Mondo S."/>
            <person name="Riley R."/>
            <person name="Otillar R."/>
            <person name="Haridas S."/>
            <person name="Lipzen A."/>
            <person name="Grimwood J."/>
            <person name="Schmutz J."/>
            <person name="Clum A."/>
            <person name="Reid I.D."/>
            <person name="Moisan M.C."/>
            <person name="Butler G."/>
            <person name="Nguyen T.T.M."/>
            <person name="Dewar K."/>
            <person name="Conant G."/>
            <person name="Drula E."/>
            <person name="Henrissat B."/>
            <person name="Hansel C."/>
            <person name="Singer S."/>
            <person name="Hutchinson M.I."/>
            <person name="de Vries R.P."/>
            <person name="Natvig D.O."/>
            <person name="Powell A.J."/>
            <person name="Tsang A."/>
            <person name="Grigoriev I.V."/>
        </authorList>
    </citation>
    <scope>NUCLEOTIDE SEQUENCE [LARGE SCALE GENOMIC DNA]</scope>
    <source>
        <strain evidence="2 3">ATCC 24622</strain>
    </source>
</reference>
<feature type="compositionally biased region" description="Basic and acidic residues" evidence="1">
    <location>
        <begin position="96"/>
        <end position="106"/>
    </location>
</feature>
<evidence type="ECO:0000313" key="3">
    <source>
        <dbReference type="Proteomes" id="UP001586593"/>
    </source>
</evidence>
<protein>
    <submittedName>
        <fullName evidence="2">Uncharacterized protein</fullName>
    </submittedName>
</protein>
<comment type="caution">
    <text evidence="2">The sequence shown here is derived from an EMBL/GenBank/DDBJ whole genome shotgun (WGS) entry which is preliminary data.</text>
</comment>
<accession>A0ABR3VS40</accession>
<dbReference type="Proteomes" id="UP001586593">
    <property type="component" value="Unassembled WGS sequence"/>
</dbReference>
<sequence>MRPRCRRRGDDGDVGRRQRRVELEIAVGDRRVGVGGVGGSSPRRSPPLDRLDLFVRGPGAGRRSRHVGAWQMHASQEGSPSGFARDDDVGSNTDGGRTEEPLSRAESYRLRRVADKRTAFVRAQRRRKDLRSLQPARRLGRKFYLGMTSQGA</sequence>
<evidence type="ECO:0000256" key="1">
    <source>
        <dbReference type="SAM" id="MobiDB-lite"/>
    </source>
</evidence>
<keyword evidence="3" id="KW-1185">Reference proteome</keyword>
<feature type="region of interest" description="Disordered" evidence="1">
    <location>
        <begin position="32"/>
        <end position="51"/>
    </location>
</feature>
<name>A0ABR3VS40_9PEZI</name>
<organism evidence="2 3">
    <name type="scientific">Phialemonium thermophilum</name>
    <dbReference type="NCBI Taxonomy" id="223376"/>
    <lineage>
        <taxon>Eukaryota</taxon>
        <taxon>Fungi</taxon>
        <taxon>Dikarya</taxon>
        <taxon>Ascomycota</taxon>
        <taxon>Pezizomycotina</taxon>
        <taxon>Sordariomycetes</taxon>
        <taxon>Sordariomycetidae</taxon>
        <taxon>Cephalothecales</taxon>
        <taxon>Cephalothecaceae</taxon>
        <taxon>Phialemonium</taxon>
    </lineage>
</organism>
<gene>
    <name evidence="2" type="ORF">VTK73DRAFT_2425</name>
</gene>